<keyword evidence="3" id="KW-0731">Sigma factor</keyword>
<feature type="domain" description="RNA polymerase sigma factor 70 region 4 type 2" evidence="5">
    <location>
        <begin position="144"/>
        <end position="191"/>
    </location>
</feature>
<dbReference type="EMBL" id="BSNG01000001">
    <property type="protein sequence ID" value="GLQ10678.1"/>
    <property type="molecule type" value="Genomic_DNA"/>
</dbReference>
<evidence type="ECO:0000259" key="5">
    <source>
        <dbReference type="Pfam" id="PF08281"/>
    </source>
</evidence>
<dbReference type="Gene3D" id="1.10.10.10">
    <property type="entry name" value="Winged helix-like DNA-binding domain superfamily/Winged helix DNA-binding domain"/>
    <property type="match status" value="1"/>
</dbReference>
<reference evidence="6" key="2">
    <citation type="submission" date="2023-01" db="EMBL/GenBank/DDBJ databases">
        <title>Draft genome sequence of Devosia yakushimensis strain NBRC 103855.</title>
        <authorList>
            <person name="Sun Q."/>
            <person name="Mori K."/>
        </authorList>
    </citation>
    <scope>NUCLEOTIDE SEQUENCE</scope>
    <source>
        <strain evidence="6">NBRC 103855</strain>
    </source>
</reference>
<sequence>MPPRWATGFGMALCLSEVDCSAMAVGVSSTRDDLIGVYLAHWRSLCDRLSYHTKSPDIAEEALQETWIRLDALPDDKQRLPIRDRQAFILRVASNIAVDLFRRERRHGARAISDEAVLAAIADATPGPETIAIDRDHLRQLVIALATLPPKARYALLLNRCEGLSHGEIAKRLGVSQSMVAKYLAQALRHCRDHFRHIGSEN</sequence>
<evidence type="ECO:0000256" key="2">
    <source>
        <dbReference type="ARBA" id="ARBA00023015"/>
    </source>
</evidence>
<dbReference type="Pfam" id="PF08281">
    <property type="entry name" value="Sigma70_r4_2"/>
    <property type="match status" value="1"/>
</dbReference>
<comment type="caution">
    <text evidence="6">The sequence shown here is derived from an EMBL/GenBank/DDBJ whole genome shotgun (WGS) entry which is preliminary data.</text>
</comment>
<dbReference type="SUPFAM" id="SSF88659">
    <property type="entry name" value="Sigma3 and sigma4 domains of RNA polymerase sigma factors"/>
    <property type="match status" value="1"/>
</dbReference>
<dbReference type="SUPFAM" id="SSF88946">
    <property type="entry name" value="Sigma2 domain of RNA polymerase sigma factors"/>
    <property type="match status" value="1"/>
</dbReference>
<dbReference type="CDD" id="cd06171">
    <property type="entry name" value="Sigma70_r4"/>
    <property type="match status" value="1"/>
</dbReference>
<organism evidence="6 7">
    <name type="scientific">Devosia yakushimensis</name>
    <dbReference type="NCBI Taxonomy" id="470028"/>
    <lineage>
        <taxon>Bacteria</taxon>
        <taxon>Pseudomonadati</taxon>
        <taxon>Pseudomonadota</taxon>
        <taxon>Alphaproteobacteria</taxon>
        <taxon>Hyphomicrobiales</taxon>
        <taxon>Devosiaceae</taxon>
        <taxon>Devosia</taxon>
    </lineage>
</organism>
<keyword evidence="4" id="KW-0804">Transcription</keyword>
<dbReference type="InterPro" id="IPR013324">
    <property type="entry name" value="RNA_pol_sigma_r3/r4-like"/>
</dbReference>
<keyword evidence="7" id="KW-1185">Reference proteome</keyword>
<keyword evidence="2" id="KW-0805">Transcription regulation</keyword>
<dbReference type="InterPro" id="IPR013249">
    <property type="entry name" value="RNA_pol_sigma70_r4_t2"/>
</dbReference>
<dbReference type="PANTHER" id="PTHR43133">
    <property type="entry name" value="RNA POLYMERASE ECF-TYPE SIGMA FACTO"/>
    <property type="match status" value="1"/>
</dbReference>
<name>A0ABQ5UG94_9HYPH</name>
<dbReference type="Gene3D" id="1.10.1740.10">
    <property type="match status" value="1"/>
</dbReference>
<dbReference type="InterPro" id="IPR039425">
    <property type="entry name" value="RNA_pol_sigma-70-like"/>
</dbReference>
<comment type="similarity">
    <text evidence="1">Belongs to the sigma-70 factor family. ECF subfamily.</text>
</comment>
<evidence type="ECO:0000313" key="7">
    <source>
        <dbReference type="Proteomes" id="UP001161406"/>
    </source>
</evidence>
<dbReference type="PANTHER" id="PTHR43133:SF63">
    <property type="entry name" value="RNA POLYMERASE SIGMA FACTOR FECI-RELATED"/>
    <property type="match status" value="1"/>
</dbReference>
<dbReference type="InterPro" id="IPR014284">
    <property type="entry name" value="RNA_pol_sigma-70_dom"/>
</dbReference>
<evidence type="ECO:0000256" key="1">
    <source>
        <dbReference type="ARBA" id="ARBA00010641"/>
    </source>
</evidence>
<dbReference type="InterPro" id="IPR036388">
    <property type="entry name" value="WH-like_DNA-bd_sf"/>
</dbReference>
<gene>
    <name evidence="6" type="primary">fecI</name>
    <name evidence="6" type="ORF">GCM10007913_26100</name>
</gene>
<evidence type="ECO:0000313" key="6">
    <source>
        <dbReference type="EMBL" id="GLQ10678.1"/>
    </source>
</evidence>
<dbReference type="InterPro" id="IPR013325">
    <property type="entry name" value="RNA_pol_sigma_r2"/>
</dbReference>
<evidence type="ECO:0000256" key="3">
    <source>
        <dbReference type="ARBA" id="ARBA00023082"/>
    </source>
</evidence>
<dbReference type="Proteomes" id="UP001161406">
    <property type="component" value="Unassembled WGS sequence"/>
</dbReference>
<evidence type="ECO:0000256" key="4">
    <source>
        <dbReference type="ARBA" id="ARBA00023163"/>
    </source>
</evidence>
<accession>A0ABQ5UG94</accession>
<protein>
    <recommendedName>
        <fullName evidence="5">RNA polymerase sigma factor 70 region 4 type 2 domain-containing protein</fullName>
    </recommendedName>
</protein>
<dbReference type="NCBIfam" id="TIGR02937">
    <property type="entry name" value="sigma70-ECF"/>
    <property type="match status" value="1"/>
</dbReference>
<reference evidence="6" key="1">
    <citation type="journal article" date="2014" name="Int. J. Syst. Evol. Microbiol.">
        <title>Complete genome of a new Firmicutes species belonging to the dominant human colonic microbiota ('Ruminococcus bicirculans') reveals two chromosomes and a selective capacity to utilize plant glucans.</title>
        <authorList>
            <consortium name="NISC Comparative Sequencing Program"/>
            <person name="Wegmann U."/>
            <person name="Louis P."/>
            <person name="Goesmann A."/>
            <person name="Henrissat B."/>
            <person name="Duncan S.H."/>
            <person name="Flint H.J."/>
        </authorList>
    </citation>
    <scope>NUCLEOTIDE SEQUENCE</scope>
    <source>
        <strain evidence="6">NBRC 103855</strain>
    </source>
</reference>
<proteinExistence type="inferred from homology"/>